<sequence length="136" mass="15259">MEKFNNLQISVQPTAKVGEVIGYRLYHFFRDFGIALRYDSIGFLALFSMVRQYELAAASVDDFQLLMADDSGEIELDLHPLDNGAAICDLGFTVLAMVSKKGSMSSESKETHRVVRVLRLIMAFFTTVQYVNSCVC</sequence>
<accession>A0A016UJ88</accession>
<name>A0A016UJ88_9BILA</name>
<evidence type="ECO:0000259" key="1">
    <source>
        <dbReference type="Pfam" id="PF16978"/>
    </source>
</evidence>
<dbReference type="OrthoDB" id="241990at2759"/>
<evidence type="ECO:0000313" key="2">
    <source>
        <dbReference type="EMBL" id="EYC14961.1"/>
    </source>
</evidence>
<dbReference type="EMBL" id="JARK01001374">
    <property type="protein sequence ID" value="EYC14961.1"/>
    <property type="molecule type" value="Genomic_DNA"/>
</dbReference>
<dbReference type="Proteomes" id="UP000024635">
    <property type="component" value="Unassembled WGS sequence"/>
</dbReference>
<evidence type="ECO:0000313" key="3">
    <source>
        <dbReference type="Proteomes" id="UP000024635"/>
    </source>
</evidence>
<dbReference type="InterPro" id="IPR031567">
    <property type="entry name" value="CRIM_dom"/>
</dbReference>
<reference evidence="3" key="1">
    <citation type="journal article" date="2015" name="Nat. Genet.">
        <title>The genome and transcriptome of the zoonotic hookworm Ancylostoma ceylanicum identify infection-specific gene families.</title>
        <authorList>
            <person name="Schwarz E.M."/>
            <person name="Hu Y."/>
            <person name="Antoshechkin I."/>
            <person name="Miller M.M."/>
            <person name="Sternberg P.W."/>
            <person name="Aroian R.V."/>
        </authorList>
    </citation>
    <scope>NUCLEOTIDE SEQUENCE</scope>
    <source>
        <strain evidence="3">HY135</strain>
    </source>
</reference>
<dbReference type="Pfam" id="PF16978">
    <property type="entry name" value="CRIM"/>
    <property type="match status" value="1"/>
</dbReference>
<feature type="domain" description="CRIM" evidence="1">
    <location>
        <begin position="4"/>
        <end position="102"/>
    </location>
</feature>
<protein>
    <recommendedName>
        <fullName evidence="1">CRIM domain-containing protein</fullName>
    </recommendedName>
</protein>
<keyword evidence="3" id="KW-1185">Reference proteome</keyword>
<comment type="caution">
    <text evidence="2">The sequence shown here is derived from an EMBL/GenBank/DDBJ whole genome shotgun (WGS) entry which is preliminary data.</text>
</comment>
<gene>
    <name evidence="2" type="primary">Acey_s0038.g3545</name>
    <name evidence="2" type="ORF">Y032_0038g3545</name>
</gene>
<dbReference type="AlphaFoldDB" id="A0A016UJ88"/>
<proteinExistence type="predicted"/>
<organism evidence="2 3">
    <name type="scientific">Ancylostoma ceylanicum</name>
    <dbReference type="NCBI Taxonomy" id="53326"/>
    <lineage>
        <taxon>Eukaryota</taxon>
        <taxon>Metazoa</taxon>
        <taxon>Ecdysozoa</taxon>
        <taxon>Nematoda</taxon>
        <taxon>Chromadorea</taxon>
        <taxon>Rhabditida</taxon>
        <taxon>Rhabditina</taxon>
        <taxon>Rhabditomorpha</taxon>
        <taxon>Strongyloidea</taxon>
        <taxon>Ancylostomatidae</taxon>
        <taxon>Ancylostomatinae</taxon>
        <taxon>Ancylostoma</taxon>
    </lineage>
</organism>
<dbReference type="STRING" id="53326.A0A016UJ88"/>